<dbReference type="Proteomes" id="UP000076858">
    <property type="component" value="Unassembled WGS sequence"/>
</dbReference>
<comment type="caution">
    <text evidence="1">The sequence shown here is derived from an EMBL/GenBank/DDBJ whole genome shotgun (WGS) entry which is preliminary data.</text>
</comment>
<accession>A0A164M517</accession>
<dbReference type="AlphaFoldDB" id="A0A164M517"/>
<keyword evidence="2" id="KW-1185">Reference proteome</keyword>
<dbReference type="EMBL" id="LRGB01003082">
    <property type="protein sequence ID" value="KZS04734.1"/>
    <property type="molecule type" value="Genomic_DNA"/>
</dbReference>
<name>A0A164M517_9CRUS</name>
<proteinExistence type="predicted"/>
<evidence type="ECO:0000313" key="1">
    <source>
        <dbReference type="EMBL" id="KZS04734.1"/>
    </source>
</evidence>
<gene>
    <name evidence="1" type="ORF">APZ42_032254</name>
</gene>
<evidence type="ECO:0000313" key="2">
    <source>
        <dbReference type="Proteomes" id="UP000076858"/>
    </source>
</evidence>
<organism evidence="1 2">
    <name type="scientific">Daphnia magna</name>
    <dbReference type="NCBI Taxonomy" id="35525"/>
    <lineage>
        <taxon>Eukaryota</taxon>
        <taxon>Metazoa</taxon>
        <taxon>Ecdysozoa</taxon>
        <taxon>Arthropoda</taxon>
        <taxon>Crustacea</taxon>
        <taxon>Branchiopoda</taxon>
        <taxon>Diplostraca</taxon>
        <taxon>Cladocera</taxon>
        <taxon>Anomopoda</taxon>
        <taxon>Daphniidae</taxon>
        <taxon>Daphnia</taxon>
    </lineage>
</organism>
<sequence>MENPPDLGEKILEISVTSLTMSNVNDVTNDKSDTFGTKRTPQAKSFPLFGPDNATEDDLVVLFSNSSSKLSPTHLSAVKPEVIASLEKEESDLLATMIEILGITFEDRDTDLIREIFATVTDVVSKESNPELKAQLVKFLDIVTFVAENNEIEGNTLDTVKYGIGLDPLATSSDRKPFGKSLIPAFNTEDSEGDFEKPNNGMESKLIDASITRNGIASSDIGYKKVSEMTDIIDSDFQLDIVKTTGLSEITDIIDNDYQLDIVKTTGRISEANTYNPAVMQNVGDPASSEPSEEFELEMTKSFSGISFFNANNEAHDSKGLGPVATLTLNTVEEYEKFHTGMASTFLDITESDSQNNAENITSSVRNNGTEYVRAAKGFRSPISTAMIEIRAPYIK</sequence>
<reference evidence="1 2" key="1">
    <citation type="submission" date="2016-03" db="EMBL/GenBank/DDBJ databases">
        <title>EvidentialGene: Evidence-directed Construction of Genes on Genomes.</title>
        <authorList>
            <person name="Gilbert D.G."/>
            <person name="Choi J.-H."/>
            <person name="Mockaitis K."/>
            <person name="Colbourne J."/>
            <person name="Pfrender M."/>
        </authorList>
    </citation>
    <scope>NUCLEOTIDE SEQUENCE [LARGE SCALE GENOMIC DNA]</scope>
    <source>
        <strain evidence="1 2">Xinb3</strain>
        <tissue evidence="1">Complete organism</tissue>
    </source>
</reference>
<protein>
    <submittedName>
        <fullName evidence="1">Uncharacterized protein</fullName>
    </submittedName>
</protein>